<gene>
    <name evidence="3" type="ORF">B0H66DRAFT_545465</name>
</gene>
<evidence type="ECO:0000313" key="4">
    <source>
        <dbReference type="Proteomes" id="UP001283341"/>
    </source>
</evidence>
<reference evidence="3" key="2">
    <citation type="submission" date="2023-06" db="EMBL/GenBank/DDBJ databases">
        <authorList>
            <consortium name="Lawrence Berkeley National Laboratory"/>
            <person name="Haridas S."/>
            <person name="Hensen N."/>
            <person name="Bonometti L."/>
            <person name="Westerberg I."/>
            <person name="Brannstrom I.O."/>
            <person name="Guillou S."/>
            <person name="Cros-Aarteil S."/>
            <person name="Calhoun S."/>
            <person name="Kuo A."/>
            <person name="Mondo S."/>
            <person name="Pangilinan J."/>
            <person name="Riley R."/>
            <person name="Labutti K."/>
            <person name="Andreopoulos B."/>
            <person name="Lipzen A."/>
            <person name="Chen C."/>
            <person name="Yanf M."/>
            <person name="Daum C."/>
            <person name="Ng V."/>
            <person name="Clum A."/>
            <person name="Steindorff A."/>
            <person name="Ohm R."/>
            <person name="Martin F."/>
            <person name="Silar P."/>
            <person name="Natvig D."/>
            <person name="Lalanne C."/>
            <person name="Gautier V."/>
            <person name="Ament-Velasquez S.L."/>
            <person name="Kruys A."/>
            <person name="Hutchinson M.I."/>
            <person name="Powell A.J."/>
            <person name="Barry K."/>
            <person name="Miller A.N."/>
            <person name="Grigoriev I.V."/>
            <person name="Debuchy R."/>
            <person name="Gladieux P."/>
            <person name="Thoren M.H."/>
            <person name="Johannesson H."/>
        </authorList>
    </citation>
    <scope>NUCLEOTIDE SEQUENCE</scope>
    <source>
        <strain evidence="3">CBS 118394</strain>
    </source>
</reference>
<feature type="region of interest" description="Disordered" evidence="1">
    <location>
        <begin position="96"/>
        <end position="120"/>
    </location>
</feature>
<feature type="transmembrane region" description="Helical" evidence="2">
    <location>
        <begin position="47"/>
        <end position="70"/>
    </location>
</feature>
<sequence length="120" mass="13913">MYIIIFIPFLVLVFLYSSYYFLHFHTLRAGGRRWWPCRQSFGACRSLVFLSLPLPLPPCAWYLFYLYLFLSPLLLISRMEQHACVTEARDGGEEWIGGSSRNAFPPSSGFTHIPSQSNRN</sequence>
<evidence type="ECO:0000256" key="1">
    <source>
        <dbReference type="SAM" id="MobiDB-lite"/>
    </source>
</evidence>
<name>A0AAE0MFV4_9PEZI</name>
<evidence type="ECO:0000256" key="2">
    <source>
        <dbReference type="SAM" id="Phobius"/>
    </source>
</evidence>
<keyword evidence="4" id="KW-1185">Reference proteome</keyword>
<dbReference type="AlphaFoldDB" id="A0AAE0MFV4"/>
<dbReference type="Proteomes" id="UP001283341">
    <property type="component" value="Unassembled WGS sequence"/>
</dbReference>
<evidence type="ECO:0000313" key="3">
    <source>
        <dbReference type="EMBL" id="KAK3330992.1"/>
    </source>
</evidence>
<protein>
    <submittedName>
        <fullName evidence="3">Uncharacterized protein</fullName>
    </submittedName>
</protein>
<keyword evidence="2" id="KW-1133">Transmembrane helix</keyword>
<keyword evidence="2" id="KW-0472">Membrane</keyword>
<feature type="transmembrane region" description="Helical" evidence="2">
    <location>
        <begin position="6"/>
        <end position="26"/>
    </location>
</feature>
<feature type="compositionally biased region" description="Polar residues" evidence="1">
    <location>
        <begin position="108"/>
        <end position="120"/>
    </location>
</feature>
<organism evidence="3 4">
    <name type="scientific">Apodospora peruviana</name>
    <dbReference type="NCBI Taxonomy" id="516989"/>
    <lineage>
        <taxon>Eukaryota</taxon>
        <taxon>Fungi</taxon>
        <taxon>Dikarya</taxon>
        <taxon>Ascomycota</taxon>
        <taxon>Pezizomycotina</taxon>
        <taxon>Sordariomycetes</taxon>
        <taxon>Sordariomycetidae</taxon>
        <taxon>Sordariales</taxon>
        <taxon>Lasiosphaeriaceae</taxon>
        <taxon>Apodospora</taxon>
    </lineage>
</organism>
<keyword evidence="2" id="KW-0812">Transmembrane</keyword>
<reference evidence="3" key="1">
    <citation type="journal article" date="2023" name="Mol. Phylogenet. Evol.">
        <title>Genome-scale phylogeny and comparative genomics of the fungal order Sordariales.</title>
        <authorList>
            <person name="Hensen N."/>
            <person name="Bonometti L."/>
            <person name="Westerberg I."/>
            <person name="Brannstrom I.O."/>
            <person name="Guillou S."/>
            <person name="Cros-Aarteil S."/>
            <person name="Calhoun S."/>
            <person name="Haridas S."/>
            <person name="Kuo A."/>
            <person name="Mondo S."/>
            <person name="Pangilinan J."/>
            <person name="Riley R."/>
            <person name="LaButti K."/>
            <person name="Andreopoulos B."/>
            <person name="Lipzen A."/>
            <person name="Chen C."/>
            <person name="Yan M."/>
            <person name="Daum C."/>
            <person name="Ng V."/>
            <person name="Clum A."/>
            <person name="Steindorff A."/>
            <person name="Ohm R.A."/>
            <person name="Martin F."/>
            <person name="Silar P."/>
            <person name="Natvig D.O."/>
            <person name="Lalanne C."/>
            <person name="Gautier V."/>
            <person name="Ament-Velasquez S.L."/>
            <person name="Kruys A."/>
            <person name="Hutchinson M.I."/>
            <person name="Powell A.J."/>
            <person name="Barry K."/>
            <person name="Miller A.N."/>
            <person name="Grigoriev I.V."/>
            <person name="Debuchy R."/>
            <person name="Gladieux P."/>
            <person name="Hiltunen Thoren M."/>
            <person name="Johannesson H."/>
        </authorList>
    </citation>
    <scope>NUCLEOTIDE SEQUENCE</scope>
    <source>
        <strain evidence="3">CBS 118394</strain>
    </source>
</reference>
<proteinExistence type="predicted"/>
<dbReference type="EMBL" id="JAUEDM010000001">
    <property type="protein sequence ID" value="KAK3330992.1"/>
    <property type="molecule type" value="Genomic_DNA"/>
</dbReference>
<comment type="caution">
    <text evidence="3">The sequence shown here is derived from an EMBL/GenBank/DDBJ whole genome shotgun (WGS) entry which is preliminary data.</text>
</comment>
<accession>A0AAE0MFV4</accession>